<protein>
    <recommendedName>
        <fullName evidence="4">Organic solvent tolerance-like N-terminal domain-containing protein</fullName>
    </recommendedName>
</protein>
<dbReference type="GO" id="GO:0030288">
    <property type="term" value="C:outer membrane-bounded periplasmic space"/>
    <property type="evidence" value="ECO:0007669"/>
    <property type="project" value="TreeGrafter"/>
</dbReference>
<dbReference type="InterPro" id="IPR052037">
    <property type="entry name" value="LPS_export_LptA"/>
</dbReference>
<evidence type="ECO:0000256" key="3">
    <source>
        <dbReference type="SAM" id="SignalP"/>
    </source>
</evidence>
<dbReference type="AlphaFoldDB" id="A0A1E3WE68"/>
<evidence type="ECO:0000259" key="4">
    <source>
        <dbReference type="Pfam" id="PF03968"/>
    </source>
</evidence>
<proteinExistence type="predicted"/>
<name>A0A1E3WE68_9HYPH</name>
<evidence type="ECO:0000313" key="6">
    <source>
        <dbReference type="Proteomes" id="UP000095042"/>
    </source>
</evidence>
<evidence type="ECO:0000256" key="2">
    <source>
        <dbReference type="SAM" id="MobiDB-lite"/>
    </source>
</evidence>
<feature type="domain" description="Organic solvent tolerance-like N-terminal" evidence="4">
    <location>
        <begin position="36"/>
        <end position="172"/>
    </location>
</feature>
<dbReference type="Proteomes" id="UP000095042">
    <property type="component" value="Unassembled WGS sequence"/>
</dbReference>
<accession>A0A1E3WE68</accession>
<organism evidence="5 6">
    <name type="scientific">Methyloceanibacter marginalis</name>
    <dbReference type="NCBI Taxonomy" id="1774971"/>
    <lineage>
        <taxon>Bacteria</taxon>
        <taxon>Pseudomonadati</taxon>
        <taxon>Pseudomonadota</taxon>
        <taxon>Alphaproteobacteria</taxon>
        <taxon>Hyphomicrobiales</taxon>
        <taxon>Hyphomicrobiaceae</taxon>
        <taxon>Methyloceanibacter</taxon>
    </lineage>
</organism>
<gene>
    <name evidence="5" type="ORF">AUC71_06000</name>
</gene>
<evidence type="ECO:0000256" key="1">
    <source>
        <dbReference type="ARBA" id="ARBA00022729"/>
    </source>
</evidence>
<keyword evidence="1 3" id="KW-0732">Signal</keyword>
<dbReference type="InterPro" id="IPR005653">
    <property type="entry name" value="OstA-like_N"/>
</dbReference>
<dbReference type="GO" id="GO:0015920">
    <property type="term" value="P:lipopolysaccharide transport"/>
    <property type="evidence" value="ECO:0007669"/>
    <property type="project" value="TreeGrafter"/>
</dbReference>
<dbReference type="EMBL" id="LPWD01000020">
    <property type="protein sequence ID" value="ODS04076.1"/>
    <property type="molecule type" value="Genomic_DNA"/>
</dbReference>
<dbReference type="Pfam" id="PF03968">
    <property type="entry name" value="LptD_N"/>
    <property type="match status" value="1"/>
</dbReference>
<feature type="compositionally biased region" description="Low complexity" evidence="2">
    <location>
        <begin position="214"/>
        <end position="226"/>
    </location>
</feature>
<dbReference type="GO" id="GO:0009279">
    <property type="term" value="C:cell outer membrane"/>
    <property type="evidence" value="ECO:0007669"/>
    <property type="project" value="TreeGrafter"/>
</dbReference>
<dbReference type="PANTHER" id="PTHR36504">
    <property type="entry name" value="LIPOPOLYSACCHARIDE EXPORT SYSTEM PROTEIN LPTA"/>
    <property type="match status" value="1"/>
</dbReference>
<evidence type="ECO:0000313" key="5">
    <source>
        <dbReference type="EMBL" id="ODS04076.1"/>
    </source>
</evidence>
<keyword evidence="6" id="KW-1185">Reference proteome</keyword>
<feature type="region of interest" description="Disordered" evidence="2">
    <location>
        <begin position="194"/>
        <end position="240"/>
    </location>
</feature>
<dbReference type="GO" id="GO:0017089">
    <property type="term" value="F:glycolipid transfer activity"/>
    <property type="evidence" value="ECO:0007669"/>
    <property type="project" value="TreeGrafter"/>
</dbReference>
<dbReference type="Gene3D" id="2.60.450.10">
    <property type="entry name" value="Lipopolysaccharide (LPS) transport protein A like domain"/>
    <property type="match status" value="1"/>
</dbReference>
<dbReference type="PANTHER" id="PTHR36504:SF1">
    <property type="entry name" value="LIPOPOLYSACCHARIDE EXPORT SYSTEM PROTEIN LPTA"/>
    <property type="match status" value="1"/>
</dbReference>
<sequence>MGGALAVLMALAGPAPAQTLNNTFGGLSENSDQPIDIESDTLTVYDAKKYATFKGNVKAVQGTTTLRAIELDVHYVGGANKLTGQSEETAPVAPQQATQQAKGDADSAESRINKIEARGSVVITSEDDQTTTSDWAVYDVPAGLVTVGGNVVLSQGQNVLKGDRLVIDLKTGESRFENTGTAATGGRRIRALFMPKDGAKPGDAKPKRKKAGDDAAASPQAPSGPAVDDNEPLPLVPEFR</sequence>
<comment type="caution">
    <text evidence="5">The sequence shown here is derived from an EMBL/GenBank/DDBJ whole genome shotgun (WGS) entry which is preliminary data.</text>
</comment>
<feature type="chain" id="PRO_5009139257" description="Organic solvent tolerance-like N-terminal domain-containing protein" evidence="3">
    <location>
        <begin position="18"/>
        <end position="240"/>
    </location>
</feature>
<feature type="region of interest" description="Disordered" evidence="2">
    <location>
        <begin position="85"/>
        <end position="109"/>
    </location>
</feature>
<feature type="compositionally biased region" description="Low complexity" evidence="2">
    <location>
        <begin position="89"/>
        <end position="101"/>
    </location>
</feature>
<feature type="signal peptide" evidence="3">
    <location>
        <begin position="1"/>
        <end position="17"/>
    </location>
</feature>
<reference evidence="5 6" key="1">
    <citation type="journal article" date="2016" name="Environ. Microbiol.">
        <title>New Methyloceanibacter diversity from North Sea sediments includes methanotroph containing solely the soluble methane monooxygenase.</title>
        <authorList>
            <person name="Vekeman B."/>
            <person name="Kerckhof F.M."/>
            <person name="Cremers G."/>
            <person name="de Vos P."/>
            <person name="Vandamme P."/>
            <person name="Boon N."/>
            <person name="Op den Camp H.J."/>
            <person name="Heylen K."/>
        </authorList>
    </citation>
    <scope>NUCLEOTIDE SEQUENCE [LARGE SCALE GENOMIC DNA]</scope>
    <source>
        <strain evidence="5 6">R-67177</strain>
    </source>
</reference>